<dbReference type="PANTHER" id="PTHR33287:SF11">
    <property type="entry name" value="OS03G0778400 PROTEIN"/>
    <property type="match status" value="1"/>
</dbReference>
<accession>A0ABP0TX78</accession>
<keyword evidence="3" id="KW-1185">Reference proteome</keyword>
<evidence type="ECO:0000313" key="2">
    <source>
        <dbReference type="EMBL" id="CAK9207427.1"/>
    </source>
</evidence>
<dbReference type="PANTHER" id="PTHR33287">
    <property type="entry name" value="OS03G0453550 PROTEIN"/>
    <property type="match status" value="1"/>
</dbReference>
<evidence type="ECO:0000313" key="3">
    <source>
        <dbReference type="Proteomes" id="UP001497512"/>
    </source>
</evidence>
<feature type="transmembrane region" description="Helical" evidence="1">
    <location>
        <begin position="185"/>
        <end position="213"/>
    </location>
</feature>
<reference evidence="2" key="1">
    <citation type="submission" date="2024-02" db="EMBL/GenBank/DDBJ databases">
        <authorList>
            <consortium name="ELIXIR-Norway"/>
            <consortium name="Elixir Norway"/>
        </authorList>
    </citation>
    <scope>NUCLEOTIDE SEQUENCE</scope>
</reference>
<keyword evidence="1" id="KW-0472">Membrane</keyword>
<proteinExistence type="predicted"/>
<evidence type="ECO:0000256" key="1">
    <source>
        <dbReference type="SAM" id="Phobius"/>
    </source>
</evidence>
<name>A0ABP0TX78_9BRYO</name>
<dbReference type="EMBL" id="OZ019908">
    <property type="protein sequence ID" value="CAK9207427.1"/>
    <property type="molecule type" value="Genomic_DNA"/>
</dbReference>
<keyword evidence="1" id="KW-0812">Transmembrane</keyword>
<gene>
    <name evidence="2" type="ORF">CSSPTR1EN2_LOCUS8801</name>
</gene>
<dbReference type="Proteomes" id="UP001497512">
    <property type="component" value="Chromosome 16"/>
</dbReference>
<protein>
    <recommendedName>
        <fullName evidence="4">SMODS and SLOG-associating 2TM effector domain-containing protein</fullName>
    </recommendedName>
</protein>
<evidence type="ECO:0008006" key="4">
    <source>
        <dbReference type="Google" id="ProtNLM"/>
    </source>
</evidence>
<feature type="transmembrane region" description="Helical" evidence="1">
    <location>
        <begin position="233"/>
        <end position="249"/>
    </location>
</feature>
<keyword evidence="1" id="KW-1133">Transmembrane helix</keyword>
<sequence length="253" mass="28345">MSGHSASRSVSSGVVGITSTAELGSLLEIENDPILRLQLKNWEEQAKSISRRIERKENRTYAVKNEVYQLLGFYLVFQGVVLTAVAQASVLTCEEWWSPFILSSMTSIVAIVGVYQKLQSLHDVEENLREEKISYQVLSRNIQLFKRKGRSFDFVEDVRRGEQPSGTAASSSSSSRTQSFSFRSAALQLLSVVFSPNFVVFSCLAVFSVVVIISCNTILCKWIMQYKSNLKSSFHIIIFAFVVGARFRVGQSN</sequence>
<feature type="transmembrane region" description="Helical" evidence="1">
    <location>
        <begin position="67"/>
        <end position="90"/>
    </location>
</feature>
<organism evidence="2 3">
    <name type="scientific">Sphagnum troendelagicum</name>
    <dbReference type="NCBI Taxonomy" id="128251"/>
    <lineage>
        <taxon>Eukaryota</taxon>
        <taxon>Viridiplantae</taxon>
        <taxon>Streptophyta</taxon>
        <taxon>Embryophyta</taxon>
        <taxon>Bryophyta</taxon>
        <taxon>Sphagnophytina</taxon>
        <taxon>Sphagnopsida</taxon>
        <taxon>Sphagnales</taxon>
        <taxon>Sphagnaceae</taxon>
        <taxon>Sphagnum</taxon>
    </lineage>
</organism>